<keyword evidence="2" id="KW-0812">Transmembrane</keyword>
<dbReference type="AlphaFoldDB" id="A0A511JJP7"/>
<evidence type="ECO:0000313" key="3">
    <source>
        <dbReference type="EMBL" id="GEL98231.1"/>
    </source>
</evidence>
<dbReference type="Pfam" id="PF17248">
    <property type="entry name" value="DUF5317"/>
    <property type="match status" value="1"/>
</dbReference>
<feature type="compositionally biased region" description="Low complexity" evidence="1">
    <location>
        <begin position="197"/>
        <end position="213"/>
    </location>
</feature>
<feature type="transmembrane region" description="Helical" evidence="2">
    <location>
        <begin position="158"/>
        <end position="182"/>
    </location>
</feature>
<dbReference type="InterPro" id="IPR035168">
    <property type="entry name" value="DUF5317"/>
</dbReference>
<dbReference type="OrthoDB" id="9910113at2"/>
<organism evidence="3 4">
    <name type="scientific">Cellulomonas terrae</name>
    <dbReference type="NCBI Taxonomy" id="311234"/>
    <lineage>
        <taxon>Bacteria</taxon>
        <taxon>Bacillati</taxon>
        <taxon>Actinomycetota</taxon>
        <taxon>Actinomycetes</taxon>
        <taxon>Micrococcales</taxon>
        <taxon>Cellulomonadaceae</taxon>
        <taxon>Cellulomonas</taxon>
    </lineage>
</organism>
<protein>
    <submittedName>
        <fullName evidence="3">Uncharacterized protein</fullName>
    </submittedName>
</protein>
<dbReference type="RefSeq" id="WP_146845760.1">
    <property type="nucleotide sequence ID" value="NZ_BJWH01000007.1"/>
</dbReference>
<keyword evidence="4" id="KW-1185">Reference proteome</keyword>
<dbReference type="EMBL" id="BJWH01000007">
    <property type="protein sequence ID" value="GEL98231.1"/>
    <property type="molecule type" value="Genomic_DNA"/>
</dbReference>
<comment type="caution">
    <text evidence="3">The sequence shown here is derived from an EMBL/GenBank/DDBJ whole genome shotgun (WGS) entry which is preliminary data.</text>
</comment>
<name>A0A511JJP7_9CELL</name>
<feature type="transmembrane region" description="Helical" evidence="2">
    <location>
        <begin position="95"/>
        <end position="113"/>
    </location>
</feature>
<keyword evidence="2" id="KW-0472">Membrane</keyword>
<reference evidence="3 4" key="1">
    <citation type="submission" date="2019-07" db="EMBL/GenBank/DDBJ databases">
        <title>Whole genome shotgun sequence of Cellulomonas terrae NBRC 100819.</title>
        <authorList>
            <person name="Hosoyama A."/>
            <person name="Uohara A."/>
            <person name="Ohji S."/>
            <person name="Ichikawa N."/>
        </authorList>
    </citation>
    <scope>NUCLEOTIDE SEQUENCE [LARGE SCALE GENOMIC DNA]</scope>
    <source>
        <strain evidence="3 4">NBRC 100819</strain>
    </source>
</reference>
<accession>A0A511JJP7</accession>
<proteinExistence type="predicted"/>
<sequence length="213" mass="20633">MDAAQIVLLLVVPVLAVLVLVLRRGGLASLANVRVRGAPWALSGAAVQALRTADPAWASGVLGAAGGALVPLALAVCAVGFAFANARGSGRAVRVALGIATAGALSNALATALNGGMPFAVPAARSVGLDVTGAPGHVPIDGSTLLVPLADLVPVPGVAMVFSVGDVLLWAGLAAVLVLAAARPTSLPGDAAGVHHPTATAPATASPLTRSTP</sequence>
<dbReference type="Proteomes" id="UP000321049">
    <property type="component" value="Unassembled WGS sequence"/>
</dbReference>
<gene>
    <name evidence="3" type="ORF">CTE05_17780</name>
</gene>
<keyword evidence="2" id="KW-1133">Transmembrane helix</keyword>
<evidence type="ECO:0000256" key="1">
    <source>
        <dbReference type="SAM" id="MobiDB-lite"/>
    </source>
</evidence>
<feature type="region of interest" description="Disordered" evidence="1">
    <location>
        <begin position="190"/>
        <end position="213"/>
    </location>
</feature>
<evidence type="ECO:0000313" key="4">
    <source>
        <dbReference type="Proteomes" id="UP000321049"/>
    </source>
</evidence>
<feature type="transmembrane region" description="Helical" evidence="2">
    <location>
        <begin position="61"/>
        <end position="83"/>
    </location>
</feature>
<evidence type="ECO:0000256" key="2">
    <source>
        <dbReference type="SAM" id="Phobius"/>
    </source>
</evidence>